<keyword evidence="1" id="KW-0812">Transmembrane</keyword>
<feature type="transmembrane region" description="Helical" evidence="1">
    <location>
        <begin position="161"/>
        <end position="180"/>
    </location>
</feature>
<feature type="transmembrane region" description="Helical" evidence="1">
    <location>
        <begin position="36"/>
        <end position="64"/>
    </location>
</feature>
<dbReference type="Proteomes" id="UP001163152">
    <property type="component" value="Chromosome"/>
</dbReference>
<evidence type="ECO:0000313" key="3">
    <source>
        <dbReference type="Proteomes" id="UP001163152"/>
    </source>
</evidence>
<name>A0A9E8ZBQ9_9CYAN</name>
<protein>
    <submittedName>
        <fullName evidence="2">Uncharacterized protein</fullName>
    </submittedName>
</protein>
<organism evidence="2 3">
    <name type="scientific">Thermocoleostomius sinensis A174</name>
    <dbReference type="NCBI Taxonomy" id="2016057"/>
    <lineage>
        <taxon>Bacteria</taxon>
        <taxon>Bacillati</taxon>
        <taxon>Cyanobacteriota</taxon>
        <taxon>Cyanophyceae</taxon>
        <taxon>Oculatellales</taxon>
        <taxon>Oculatellaceae</taxon>
        <taxon>Thermocoleostomius</taxon>
    </lineage>
</organism>
<dbReference type="KEGG" id="tsin:OXH18_17760"/>
<sequence length="182" mass="20006">MHDREKGDRNKSVDEMESDRALDVEAKLHNRKPRPLIYALSRLLVTLSYAIVGSLIVSLIAQAFTLNIEAGLKCLAAATLPPLVITYFALFTRSIRPPRHISEISLFVAAAAWMIAMLLLVNYLNQYATYGIPLGVLALSTTLSGLIYLNKHIPFSATLSCSYGIVAGLLLYTLLFGFTFGI</sequence>
<evidence type="ECO:0000256" key="1">
    <source>
        <dbReference type="SAM" id="Phobius"/>
    </source>
</evidence>
<proteinExistence type="predicted"/>
<feature type="transmembrane region" description="Helical" evidence="1">
    <location>
        <begin position="130"/>
        <end position="149"/>
    </location>
</feature>
<feature type="transmembrane region" description="Helical" evidence="1">
    <location>
        <begin position="104"/>
        <end position="124"/>
    </location>
</feature>
<dbReference type="EMBL" id="CP113797">
    <property type="protein sequence ID" value="WAL59009.1"/>
    <property type="molecule type" value="Genomic_DNA"/>
</dbReference>
<keyword evidence="3" id="KW-1185">Reference proteome</keyword>
<dbReference type="AlphaFoldDB" id="A0A9E8ZBQ9"/>
<accession>A0A9E8ZBQ9</accession>
<feature type="transmembrane region" description="Helical" evidence="1">
    <location>
        <begin position="70"/>
        <end position="92"/>
    </location>
</feature>
<dbReference type="RefSeq" id="WP_268608508.1">
    <property type="nucleotide sequence ID" value="NZ_CP113797.1"/>
</dbReference>
<reference evidence="2" key="1">
    <citation type="submission" date="2022-12" db="EMBL/GenBank/DDBJ databases">
        <title>Polyphasic identification of a Novel Hot-Spring Cyanobacterium Ocullathermofonsia sinensis gen nov. sp. nov. and Genomic Insights on its Adaptations to the Thermal Habitat.</title>
        <authorList>
            <person name="Daroch M."/>
            <person name="Tang J."/>
            <person name="Jiang Y."/>
        </authorList>
    </citation>
    <scope>NUCLEOTIDE SEQUENCE</scope>
    <source>
        <strain evidence="2">PKUAC-SCTA174</strain>
    </source>
</reference>
<gene>
    <name evidence="2" type="ORF">OXH18_17760</name>
</gene>
<evidence type="ECO:0000313" key="2">
    <source>
        <dbReference type="EMBL" id="WAL59009.1"/>
    </source>
</evidence>
<keyword evidence="1" id="KW-0472">Membrane</keyword>
<keyword evidence="1" id="KW-1133">Transmembrane helix</keyword>